<dbReference type="Proteomes" id="UP000198793">
    <property type="component" value="Unassembled WGS sequence"/>
</dbReference>
<feature type="compositionally biased region" description="Basic and acidic residues" evidence="1">
    <location>
        <begin position="82"/>
        <end position="99"/>
    </location>
</feature>
<evidence type="ECO:0000313" key="4">
    <source>
        <dbReference type="Proteomes" id="UP000198793"/>
    </source>
</evidence>
<evidence type="ECO:0000313" key="3">
    <source>
        <dbReference type="EMBL" id="SDO18238.1"/>
    </source>
</evidence>
<dbReference type="InterPro" id="IPR001387">
    <property type="entry name" value="Cro/C1-type_HTH"/>
</dbReference>
<evidence type="ECO:0000256" key="1">
    <source>
        <dbReference type="SAM" id="MobiDB-lite"/>
    </source>
</evidence>
<dbReference type="Pfam" id="PF01381">
    <property type="entry name" value="HTH_3"/>
    <property type="match status" value="1"/>
</dbReference>
<dbReference type="RefSeq" id="WP_061934921.1">
    <property type="nucleotide sequence ID" value="NZ_FNIT01000004.1"/>
</dbReference>
<dbReference type="PROSITE" id="PS50943">
    <property type="entry name" value="HTH_CROC1"/>
    <property type="match status" value="1"/>
</dbReference>
<feature type="domain" description="HTH cro/C1-type" evidence="2">
    <location>
        <begin position="15"/>
        <end position="69"/>
    </location>
</feature>
<keyword evidence="4" id="KW-1185">Reference proteome</keyword>
<evidence type="ECO:0000259" key="2">
    <source>
        <dbReference type="PROSITE" id="PS50943"/>
    </source>
</evidence>
<name>A0A1H0HGE9_9HYPH</name>
<proteinExistence type="predicted"/>
<sequence length="109" mass="12220">MGDAQAQMPFDPNLLQAARLLAKLSLDELAERSQVSRRSLLNLEAGNPDCLLSTLEILKEVLEEEGVIFLGETESHGPGVRVSRETGMDWTRKRADQRRSRMNQAEPET</sequence>
<dbReference type="SUPFAM" id="SSF47413">
    <property type="entry name" value="lambda repressor-like DNA-binding domains"/>
    <property type="match status" value="1"/>
</dbReference>
<organism evidence="3 4">
    <name type="scientific">Aureimonas jatrophae</name>
    <dbReference type="NCBI Taxonomy" id="1166073"/>
    <lineage>
        <taxon>Bacteria</taxon>
        <taxon>Pseudomonadati</taxon>
        <taxon>Pseudomonadota</taxon>
        <taxon>Alphaproteobacteria</taxon>
        <taxon>Hyphomicrobiales</taxon>
        <taxon>Aurantimonadaceae</taxon>
        <taxon>Aureimonas</taxon>
    </lineage>
</organism>
<feature type="region of interest" description="Disordered" evidence="1">
    <location>
        <begin position="74"/>
        <end position="109"/>
    </location>
</feature>
<dbReference type="SMART" id="SM00530">
    <property type="entry name" value="HTH_XRE"/>
    <property type="match status" value="1"/>
</dbReference>
<dbReference type="InterPro" id="IPR010982">
    <property type="entry name" value="Lambda_DNA-bd_dom_sf"/>
</dbReference>
<reference evidence="3 4" key="1">
    <citation type="submission" date="2016-10" db="EMBL/GenBank/DDBJ databases">
        <authorList>
            <person name="de Groot N.N."/>
        </authorList>
    </citation>
    <scope>NUCLEOTIDE SEQUENCE [LARGE SCALE GENOMIC DNA]</scope>
    <source>
        <strain evidence="4">L7-484,KACC 16230,DSM 25025</strain>
    </source>
</reference>
<dbReference type="OrthoDB" id="7907783at2"/>
<dbReference type="EMBL" id="FNIT01000004">
    <property type="protein sequence ID" value="SDO18238.1"/>
    <property type="molecule type" value="Genomic_DNA"/>
</dbReference>
<dbReference type="Gene3D" id="1.10.260.40">
    <property type="entry name" value="lambda repressor-like DNA-binding domains"/>
    <property type="match status" value="1"/>
</dbReference>
<dbReference type="GO" id="GO:0003677">
    <property type="term" value="F:DNA binding"/>
    <property type="evidence" value="ECO:0007669"/>
    <property type="project" value="InterPro"/>
</dbReference>
<dbReference type="STRING" id="1166073.SAMN05192530_10487"/>
<protein>
    <recommendedName>
        <fullName evidence="2">HTH cro/C1-type domain-containing protein</fullName>
    </recommendedName>
</protein>
<accession>A0A1H0HGE9</accession>
<dbReference type="CDD" id="cd00093">
    <property type="entry name" value="HTH_XRE"/>
    <property type="match status" value="1"/>
</dbReference>
<dbReference type="AlphaFoldDB" id="A0A1H0HGE9"/>
<gene>
    <name evidence="3" type="ORF">SAMN05192530_10487</name>
</gene>